<dbReference type="RefSeq" id="WP_104386057.1">
    <property type="nucleotide sequence ID" value="NZ_PGEM01000005.1"/>
</dbReference>
<dbReference type="Pfam" id="PF02468">
    <property type="entry name" value="PsbN"/>
    <property type="match status" value="1"/>
</dbReference>
<dbReference type="NCBIfam" id="NF009650">
    <property type="entry name" value="PRK13183.1"/>
    <property type="match status" value="1"/>
</dbReference>
<dbReference type="PANTHER" id="PTHR35326:SF3">
    <property type="entry name" value="PROTEIN PSBN"/>
    <property type="match status" value="1"/>
</dbReference>
<keyword evidence="3 5" id="KW-1133">Transmembrane helix</keyword>
<evidence type="ECO:0000256" key="5">
    <source>
        <dbReference type="HAMAP-Rule" id="MF_00293"/>
    </source>
</evidence>
<keyword evidence="7" id="KW-1185">Reference proteome</keyword>
<organism evidence="6 7">
    <name type="scientific">Cuspidothrix issatschenkoi CHARLIE-1</name>
    <dbReference type="NCBI Taxonomy" id="2052836"/>
    <lineage>
        <taxon>Bacteria</taxon>
        <taxon>Bacillati</taxon>
        <taxon>Cyanobacteriota</taxon>
        <taxon>Cyanophyceae</taxon>
        <taxon>Nostocales</taxon>
        <taxon>Aphanizomenonaceae</taxon>
        <taxon>Cuspidothrix</taxon>
    </lineage>
</organism>
<keyword evidence="4 5" id="KW-0472">Membrane</keyword>
<dbReference type="HAMAP" id="MF_00293">
    <property type="entry name" value="PSII_PsbN"/>
    <property type="match status" value="1"/>
</dbReference>
<evidence type="ECO:0000256" key="4">
    <source>
        <dbReference type="ARBA" id="ARBA00023136"/>
    </source>
</evidence>
<feature type="transmembrane region" description="Helical" evidence="5">
    <location>
        <begin position="6"/>
        <end position="26"/>
    </location>
</feature>
<dbReference type="InterPro" id="IPR003398">
    <property type="entry name" value="PSII_PsbN"/>
</dbReference>
<gene>
    <name evidence="5 6" type="primary">psbN</name>
    <name evidence="6" type="ORF">CUN59_00830</name>
</gene>
<proteinExistence type="inferred from homology"/>
<comment type="subcellular location">
    <subcellularLocation>
        <location evidence="5">Cellular thylakoid membrane</location>
        <topology evidence="5">Single-pass membrane protein</topology>
    </subcellularLocation>
    <subcellularLocation>
        <location evidence="1">Membrane</location>
        <topology evidence="1">Single-pass membrane protein</topology>
    </subcellularLocation>
</comment>
<dbReference type="PANTHER" id="PTHR35326">
    <property type="entry name" value="PROTEIN PSBN"/>
    <property type="match status" value="1"/>
</dbReference>
<dbReference type="EMBL" id="PGEM01000005">
    <property type="protein sequence ID" value="PPJ65147.1"/>
    <property type="molecule type" value="Genomic_DNA"/>
</dbReference>
<comment type="caution">
    <text evidence="5">Originally thought to be a component of PSII; based on experiments in Synechocystis, N.tabacum and barley, and its absence from PSII in T.elongatus and T.vulcanus, this is probably not true.</text>
</comment>
<keyword evidence="5" id="KW-0793">Thylakoid</keyword>
<sequence length="45" mass="4835">MEFEPATVLGISFCAALVAITGMAIYTSFGPPSQELDDPFDDHDD</sequence>
<keyword evidence="2 5" id="KW-0812">Transmembrane</keyword>
<accession>A0A2S6CZL2</accession>
<dbReference type="OrthoDB" id="532561at2"/>
<evidence type="ECO:0000313" key="6">
    <source>
        <dbReference type="EMBL" id="PPJ65147.1"/>
    </source>
</evidence>
<dbReference type="GO" id="GO:0031676">
    <property type="term" value="C:plasma membrane-derived thylakoid membrane"/>
    <property type="evidence" value="ECO:0007669"/>
    <property type="project" value="UniProtKB-SubCell"/>
</dbReference>
<comment type="function">
    <text evidence="5">May play a role in photosystem I and II biogenesis.</text>
</comment>
<comment type="similarity">
    <text evidence="5">Belongs to the PsbN family.</text>
</comment>
<protein>
    <recommendedName>
        <fullName evidence="5">Protein PsbN</fullName>
    </recommendedName>
</protein>
<name>A0A2S6CZL2_9CYAN</name>
<dbReference type="Proteomes" id="UP000239589">
    <property type="component" value="Unassembled WGS sequence"/>
</dbReference>
<dbReference type="AlphaFoldDB" id="A0A2S6CZL2"/>
<evidence type="ECO:0000256" key="3">
    <source>
        <dbReference type="ARBA" id="ARBA00022989"/>
    </source>
</evidence>
<evidence type="ECO:0000313" key="7">
    <source>
        <dbReference type="Proteomes" id="UP000239589"/>
    </source>
</evidence>
<dbReference type="GO" id="GO:0015979">
    <property type="term" value="P:photosynthesis"/>
    <property type="evidence" value="ECO:0007669"/>
    <property type="project" value="InterPro"/>
</dbReference>
<reference evidence="6 7" key="1">
    <citation type="submission" date="2018-02" db="EMBL/GenBank/DDBJ databases">
        <title>Discovery of a pederin family compound in a non-symbiotic bloom-forming cyanobacterium.</title>
        <authorList>
            <person name="Kust A."/>
            <person name="Mares J."/>
            <person name="Jokela J."/>
            <person name="Urajova P."/>
            <person name="Hajek J."/>
            <person name="Saurav K."/>
            <person name="Voracova K."/>
            <person name="Fewer D.P."/>
            <person name="Haapaniemi E."/>
            <person name="Permi P."/>
            <person name="Rehakova K."/>
            <person name="Sivonen K."/>
            <person name="Hrouzek P."/>
        </authorList>
    </citation>
    <scope>NUCLEOTIDE SEQUENCE [LARGE SCALE GENOMIC DNA]</scope>
    <source>
        <strain evidence="6 7">CHARLIE-1</strain>
    </source>
</reference>
<evidence type="ECO:0000256" key="1">
    <source>
        <dbReference type="ARBA" id="ARBA00004167"/>
    </source>
</evidence>
<comment type="caution">
    <text evidence="6">The sequence shown here is derived from an EMBL/GenBank/DDBJ whole genome shotgun (WGS) entry which is preliminary data.</text>
</comment>
<evidence type="ECO:0000256" key="2">
    <source>
        <dbReference type="ARBA" id="ARBA00022692"/>
    </source>
</evidence>